<keyword evidence="2" id="KW-1185">Reference proteome</keyword>
<name>A0ACD0P808_9BASI</name>
<organism evidence="1 2">
    <name type="scientific">Violaceomyces palustris</name>
    <dbReference type="NCBI Taxonomy" id="1673888"/>
    <lineage>
        <taxon>Eukaryota</taxon>
        <taxon>Fungi</taxon>
        <taxon>Dikarya</taxon>
        <taxon>Basidiomycota</taxon>
        <taxon>Ustilaginomycotina</taxon>
        <taxon>Ustilaginomycetes</taxon>
        <taxon>Violaceomycetales</taxon>
        <taxon>Violaceomycetaceae</taxon>
        <taxon>Violaceomyces</taxon>
    </lineage>
</organism>
<dbReference type="Proteomes" id="UP000245626">
    <property type="component" value="Unassembled WGS sequence"/>
</dbReference>
<reference evidence="1 2" key="1">
    <citation type="journal article" date="2018" name="Mol. Biol. Evol.">
        <title>Broad Genomic Sampling Reveals a Smut Pathogenic Ancestry of the Fungal Clade Ustilaginomycotina.</title>
        <authorList>
            <person name="Kijpornyongpan T."/>
            <person name="Mondo S.J."/>
            <person name="Barry K."/>
            <person name="Sandor L."/>
            <person name="Lee J."/>
            <person name="Lipzen A."/>
            <person name="Pangilinan J."/>
            <person name="LaButti K."/>
            <person name="Hainaut M."/>
            <person name="Henrissat B."/>
            <person name="Grigoriev I.V."/>
            <person name="Spatafora J.W."/>
            <person name="Aime M.C."/>
        </authorList>
    </citation>
    <scope>NUCLEOTIDE SEQUENCE [LARGE SCALE GENOMIC DNA]</scope>
    <source>
        <strain evidence="1 2">SA 807</strain>
    </source>
</reference>
<evidence type="ECO:0000313" key="1">
    <source>
        <dbReference type="EMBL" id="PWN54293.1"/>
    </source>
</evidence>
<evidence type="ECO:0000313" key="2">
    <source>
        <dbReference type="Proteomes" id="UP000245626"/>
    </source>
</evidence>
<sequence length="144" mass="15882">MVSKALSEFFSSSRYAVVGASNDPSKFGNKVLKWYSSRSLQVTPINPKDDSIEGIKTVNSVENLEEPTQTSISIVTPPKITLQVVKKSILELGVPFVWLQPGAEDKDLVEWLDSQDEQTRSKVIYGGPCILVSGDQLAREKGRL</sequence>
<proteinExistence type="predicted"/>
<gene>
    <name evidence="1" type="ORF">IE53DRAFT_337345</name>
</gene>
<accession>A0ACD0P808</accession>
<dbReference type="EMBL" id="KZ819689">
    <property type="protein sequence ID" value="PWN54293.1"/>
    <property type="molecule type" value="Genomic_DNA"/>
</dbReference>
<protein>
    <submittedName>
        <fullName evidence="1">NAD(P)-binding protein</fullName>
    </submittedName>
</protein>